<organism evidence="1 2">
    <name type="scientific">Triticum urartu</name>
    <name type="common">Red wild einkorn</name>
    <name type="synonym">Crithodium urartu</name>
    <dbReference type="NCBI Taxonomy" id="4572"/>
    <lineage>
        <taxon>Eukaryota</taxon>
        <taxon>Viridiplantae</taxon>
        <taxon>Streptophyta</taxon>
        <taxon>Embryophyta</taxon>
        <taxon>Tracheophyta</taxon>
        <taxon>Spermatophyta</taxon>
        <taxon>Magnoliopsida</taxon>
        <taxon>Liliopsida</taxon>
        <taxon>Poales</taxon>
        <taxon>Poaceae</taxon>
        <taxon>BOP clade</taxon>
        <taxon>Pooideae</taxon>
        <taxon>Triticodae</taxon>
        <taxon>Triticeae</taxon>
        <taxon>Triticinae</taxon>
        <taxon>Triticum</taxon>
    </lineage>
</organism>
<dbReference type="AlphaFoldDB" id="A0A8R7R7B6"/>
<keyword evidence="2" id="KW-1185">Reference proteome</keyword>
<accession>A0A8R7R7B6</accession>
<proteinExistence type="predicted"/>
<reference evidence="2" key="1">
    <citation type="journal article" date="2013" name="Nature">
        <title>Draft genome of the wheat A-genome progenitor Triticum urartu.</title>
        <authorList>
            <person name="Ling H.Q."/>
            <person name="Zhao S."/>
            <person name="Liu D."/>
            <person name="Wang J."/>
            <person name="Sun H."/>
            <person name="Zhang C."/>
            <person name="Fan H."/>
            <person name="Li D."/>
            <person name="Dong L."/>
            <person name="Tao Y."/>
            <person name="Gao C."/>
            <person name="Wu H."/>
            <person name="Li Y."/>
            <person name="Cui Y."/>
            <person name="Guo X."/>
            <person name="Zheng S."/>
            <person name="Wang B."/>
            <person name="Yu K."/>
            <person name="Liang Q."/>
            <person name="Yang W."/>
            <person name="Lou X."/>
            <person name="Chen J."/>
            <person name="Feng M."/>
            <person name="Jian J."/>
            <person name="Zhang X."/>
            <person name="Luo G."/>
            <person name="Jiang Y."/>
            <person name="Liu J."/>
            <person name="Wang Z."/>
            <person name="Sha Y."/>
            <person name="Zhang B."/>
            <person name="Wu H."/>
            <person name="Tang D."/>
            <person name="Shen Q."/>
            <person name="Xue P."/>
            <person name="Zou S."/>
            <person name="Wang X."/>
            <person name="Liu X."/>
            <person name="Wang F."/>
            <person name="Yang Y."/>
            <person name="An X."/>
            <person name="Dong Z."/>
            <person name="Zhang K."/>
            <person name="Zhang X."/>
            <person name="Luo M.C."/>
            <person name="Dvorak J."/>
            <person name="Tong Y."/>
            <person name="Wang J."/>
            <person name="Yang H."/>
            <person name="Li Z."/>
            <person name="Wang D."/>
            <person name="Zhang A."/>
            <person name="Wang J."/>
        </authorList>
    </citation>
    <scope>NUCLEOTIDE SEQUENCE</scope>
    <source>
        <strain evidence="2">cv. G1812</strain>
    </source>
</reference>
<dbReference type="Proteomes" id="UP000015106">
    <property type="component" value="Chromosome 7"/>
</dbReference>
<reference evidence="1" key="3">
    <citation type="submission" date="2022-06" db="UniProtKB">
        <authorList>
            <consortium name="EnsemblPlants"/>
        </authorList>
    </citation>
    <scope>IDENTIFICATION</scope>
</reference>
<dbReference type="Gramene" id="TuG1812G0700006079.01.T01">
    <property type="protein sequence ID" value="TuG1812G0700006079.01.T01"/>
    <property type="gene ID" value="TuG1812G0700006079.01"/>
</dbReference>
<evidence type="ECO:0000313" key="1">
    <source>
        <dbReference type="EnsemblPlants" id="TuG1812G0700006079.01.T01"/>
    </source>
</evidence>
<sequence>MSASNRRCPLGTTTWSTGHSFIDRFLRLVDYFHGSTVGGDTQATIQAMSPPTRKVNYIDWVQAGSVVILSTHKRTKLCLHLHKELLHPIISHIFGV</sequence>
<dbReference type="EnsemblPlants" id="TuG1812G0700006079.01.T01">
    <property type="protein sequence ID" value="TuG1812G0700006079.01.T01"/>
    <property type="gene ID" value="TuG1812G0700006079.01"/>
</dbReference>
<protein>
    <submittedName>
        <fullName evidence="1">Uncharacterized protein</fullName>
    </submittedName>
</protein>
<evidence type="ECO:0000313" key="2">
    <source>
        <dbReference type="Proteomes" id="UP000015106"/>
    </source>
</evidence>
<reference evidence="1" key="2">
    <citation type="submission" date="2018-03" db="EMBL/GenBank/DDBJ databases">
        <title>The Triticum urartu genome reveals the dynamic nature of wheat genome evolution.</title>
        <authorList>
            <person name="Ling H."/>
            <person name="Ma B."/>
            <person name="Shi X."/>
            <person name="Liu H."/>
            <person name="Dong L."/>
            <person name="Sun H."/>
            <person name="Cao Y."/>
            <person name="Gao Q."/>
            <person name="Zheng S."/>
            <person name="Li Y."/>
            <person name="Yu Y."/>
            <person name="Du H."/>
            <person name="Qi M."/>
            <person name="Li Y."/>
            <person name="Yu H."/>
            <person name="Cui Y."/>
            <person name="Wang N."/>
            <person name="Chen C."/>
            <person name="Wu H."/>
            <person name="Zhao Y."/>
            <person name="Zhang J."/>
            <person name="Li Y."/>
            <person name="Zhou W."/>
            <person name="Zhang B."/>
            <person name="Hu W."/>
            <person name="Eijk M."/>
            <person name="Tang J."/>
            <person name="Witsenboer H."/>
            <person name="Zhao S."/>
            <person name="Li Z."/>
            <person name="Zhang A."/>
            <person name="Wang D."/>
            <person name="Liang C."/>
        </authorList>
    </citation>
    <scope>NUCLEOTIDE SEQUENCE [LARGE SCALE GENOMIC DNA]</scope>
    <source>
        <strain evidence="1">cv. G1812</strain>
    </source>
</reference>
<name>A0A8R7R7B6_TRIUA</name>